<organism evidence="2 3">
    <name type="scientific">Lawsonella clevelandensis</name>
    <dbReference type="NCBI Taxonomy" id="1528099"/>
    <lineage>
        <taxon>Bacteria</taxon>
        <taxon>Bacillati</taxon>
        <taxon>Actinomycetota</taxon>
        <taxon>Actinomycetes</taxon>
        <taxon>Mycobacteriales</taxon>
        <taxon>Lawsonellaceae</taxon>
        <taxon>Lawsonella</taxon>
    </lineage>
</organism>
<feature type="domain" description="Conserved hypothetical protein CHP02391" evidence="1">
    <location>
        <begin position="122"/>
        <end position="227"/>
    </location>
</feature>
<dbReference type="EMBL" id="CP012390">
    <property type="protein sequence ID" value="ALE18751.1"/>
    <property type="molecule type" value="Genomic_DNA"/>
</dbReference>
<protein>
    <recommendedName>
        <fullName evidence="1">Conserved hypothetical protein CHP02391 domain-containing protein</fullName>
    </recommendedName>
</protein>
<dbReference type="Proteomes" id="UP000068137">
    <property type="component" value="Chromosome"/>
</dbReference>
<dbReference type="InterPro" id="IPR012654">
    <property type="entry name" value="CHP02391"/>
</dbReference>
<dbReference type="NCBIfam" id="TIGR02391">
    <property type="entry name" value="hypoth_ymh"/>
    <property type="match status" value="1"/>
</dbReference>
<reference evidence="2 3" key="1">
    <citation type="journal article" date="2015" name="Genome Announc.">
        <title>Complete Genome Sequences for Two Strains of a Novel Fastidious, Partially Acid-Fast, Gram-Positive Corynebacterineae Bacterium, Derived from Human Clinical Samples.</title>
        <authorList>
            <person name="Nicholson A.C."/>
            <person name="Bell M."/>
            <person name="Humrighouse B.W."/>
            <person name="McQuiston J.R."/>
        </authorList>
    </citation>
    <scope>NUCLEOTIDE SEQUENCE [LARGE SCALE GENOMIC DNA]</scope>
    <source>
        <strain evidence="2 3">X1698</strain>
    </source>
</reference>
<evidence type="ECO:0000313" key="3">
    <source>
        <dbReference type="Proteomes" id="UP000068137"/>
    </source>
</evidence>
<sequence length="241" mass="26728">MNQALTHAEIRNLPIRDLALRLLEQMEHQPNFNSYIQGMKADIPYGQNPPHDLRHLQERISDAWAWLESHALIGPSIRQPLTGNWQRLTERGLEIKNDPTRVSKMWADEKLGGDLDATLDPSRTNFALGDYETAAFAAMKAVEVAVRNTAGYSNENIGVKLMRKAFKPGAGPLCDESAEPAEQQAMADLFAGAIGAFKNPASHRTVKFEDPVEAAEIIQLADLLIRIVARTRSFEPDSDAS</sequence>
<gene>
    <name evidence="2" type="ORF">AL705_02695</name>
</gene>
<accession>A0A0M4M7X5</accession>
<proteinExistence type="predicted"/>
<evidence type="ECO:0000259" key="1">
    <source>
        <dbReference type="Pfam" id="PF09509"/>
    </source>
</evidence>
<dbReference type="KEGG" id="cbq:AL705_02695"/>
<name>A0A0M4M7X5_9ACTN</name>
<dbReference type="Pfam" id="PF09509">
    <property type="entry name" value="Hypoth_Ymh"/>
    <property type="match status" value="1"/>
</dbReference>
<evidence type="ECO:0000313" key="2">
    <source>
        <dbReference type="EMBL" id="ALE18751.1"/>
    </source>
</evidence>
<dbReference type="OrthoDB" id="5195054at2"/>
<dbReference type="RefSeq" id="WP_053961699.1">
    <property type="nucleotide sequence ID" value="NZ_CP012390.1"/>
</dbReference>
<dbReference type="AlphaFoldDB" id="A0A0M4M7X5"/>